<feature type="compositionally biased region" description="Polar residues" evidence="1">
    <location>
        <begin position="78"/>
        <end position="88"/>
    </location>
</feature>
<dbReference type="InterPro" id="IPR034572">
    <property type="entry name" value="MCD1"/>
</dbReference>
<dbReference type="GO" id="GO:0009570">
    <property type="term" value="C:chloroplast stroma"/>
    <property type="evidence" value="ECO:0007669"/>
    <property type="project" value="EnsemblPlants"/>
</dbReference>
<keyword evidence="2" id="KW-1133">Transmembrane helix</keyword>
<accession>V4KXC0</accession>
<dbReference type="AlphaFoldDB" id="V4KXC0"/>
<dbReference type="OMA" id="FRSMITT"/>
<gene>
    <name evidence="3" type="ORF">EUTSA_v10007995mg</name>
</gene>
<evidence type="ECO:0000256" key="1">
    <source>
        <dbReference type="SAM" id="MobiDB-lite"/>
    </source>
</evidence>
<feature type="region of interest" description="Disordered" evidence="1">
    <location>
        <begin position="59"/>
        <end position="88"/>
    </location>
</feature>
<feature type="compositionally biased region" description="Acidic residues" evidence="1">
    <location>
        <begin position="62"/>
        <end position="75"/>
    </location>
</feature>
<keyword evidence="4" id="KW-1185">Reference proteome</keyword>
<dbReference type="GO" id="GO:0010020">
    <property type="term" value="P:chloroplast fission"/>
    <property type="evidence" value="ECO:0007669"/>
    <property type="project" value="EnsemblPlants"/>
</dbReference>
<keyword evidence="2" id="KW-0812">Transmembrane</keyword>
<dbReference type="KEGG" id="eus:EUTSA_v10007995mg"/>
<name>V4KXC0_EUTSA</name>
<dbReference type="STRING" id="72664.V4KXC0"/>
<dbReference type="PANTHER" id="PTHR36317:SF1">
    <property type="entry name" value="PROTEIN MULTIPLE CHLOROPLAST DIVISION SITE 1"/>
    <property type="match status" value="1"/>
</dbReference>
<dbReference type="eggNOG" id="ENOG502QVE8">
    <property type="taxonomic scope" value="Eukaryota"/>
</dbReference>
<evidence type="ECO:0000256" key="2">
    <source>
        <dbReference type="SAM" id="Phobius"/>
    </source>
</evidence>
<dbReference type="EMBL" id="KI517683">
    <property type="protein sequence ID" value="ESQ34712.1"/>
    <property type="molecule type" value="Genomic_DNA"/>
</dbReference>
<protein>
    <recommendedName>
        <fullName evidence="5">Protein MULTIPLE CHLOROPLAST DIVISION SITE 1</fullName>
    </recommendedName>
</protein>
<keyword evidence="2" id="KW-0472">Membrane</keyword>
<dbReference type="Proteomes" id="UP000030689">
    <property type="component" value="Unassembled WGS sequence"/>
</dbReference>
<dbReference type="GO" id="GO:0031972">
    <property type="term" value="C:chloroplast intermembrane space"/>
    <property type="evidence" value="ECO:0007669"/>
    <property type="project" value="EnsemblPlants"/>
</dbReference>
<evidence type="ECO:0000313" key="3">
    <source>
        <dbReference type="EMBL" id="ESQ34712.1"/>
    </source>
</evidence>
<evidence type="ECO:0000313" key="4">
    <source>
        <dbReference type="Proteomes" id="UP000030689"/>
    </source>
</evidence>
<reference evidence="3 4" key="1">
    <citation type="journal article" date="2013" name="Front. Plant Sci.">
        <title>The Reference Genome of the Halophytic Plant Eutrema salsugineum.</title>
        <authorList>
            <person name="Yang R."/>
            <person name="Jarvis D.E."/>
            <person name="Chen H."/>
            <person name="Beilstein M.A."/>
            <person name="Grimwood J."/>
            <person name="Jenkins J."/>
            <person name="Shu S."/>
            <person name="Prochnik S."/>
            <person name="Xin M."/>
            <person name="Ma C."/>
            <person name="Schmutz J."/>
            <person name="Wing R.A."/>
            <person name="Mitchell-Olds T."/>
            <person name="Schumaker K.S."/>
            <person name="Wang X."/>
        </authorList>
    </citation>
    <scope>NUCLEOTIDE SEQUENCE [LARGE SCALE GENOMIC DNA]</scope>
</reference>
<sequence length="364" mass="41014">MASTIDSLQFHCLCNLQSSIGRDKLRIPSNLVVFKRRAVNLSWVQVETSKRFVCKSIGDSSTPDEEIQNSQDDDVVATTPSNTSCDSETSISRFRSMVTKVARDSEDSVLRFRSMITTLPPVIFVMKKCSGNSIWIGICIAATVLVAAIRAYVIRKSSDNRPAGSVADLVRRGQLRSGDRRGISKALNYEDPFNNPFVKVGKGSSTVEMCGKVYRLAPVTLTEKEQTIHQRRRSRAYQWKRPTVFLKEGDSIPPDVDPDTVRWIPANHPFATTVSDIDQDLAQNNVYQKQGVPFRIRAEHEAMQKKLEALQNEEKLNNLAIDSQNARDFQRPYKFSTKLEDENIQKNSQENHTGNSSSEETHKS</sequence>
<dbReference type="OrthoDB" id="1927797at2759"/>
<proteinExistence type="predicted"/>
<evidence type="ECO:0008006" key="5">
    <source>
        <dbReference type="Google" id="ProtNLM"/>
    </source>
</evidence>
<dbReference type="GO" id="GO:0009706">
    <property type="term" value="C:chloroplast inner membrane"/>
    <property type="evidence" value="ECO:0007669"/>
    <property type="project" value="EnsemblPlants"/>
</dbReference>
<dbReference type="Gramene" id="ESQ34712">
    <property type="protein sequence ID" value="ESQ34712"/>
    <property type="gene ID" value="EUTSA_v10007995mg"/>
</dbReference>
<feature type="region of interest" description="Disordered" evidence="1">
    <location>
        <begin position="334"/>
        <end position="364"/>
    </location>
</feature>
<feature type="transmembrane region" description="Helical" evidence="2">
    <location>
        <begin position="134"/>
        <end position="153"/>
    </location>
</feature>
<dbReference type="PANTHER" id="PTHR36317">
    <property type="entry name" value="PROTEIN MULTIPLE CHLOROPLAST DIVISION SITE 1"/>
    <property type="match status" value="1"/>
</dbReference>
<feature type="compositionally biased region" description="Polar residues" evidence="1">
    <location>
        <begin position="345"/>
        <end position="358"/>
    </location>
</feature>
<organism evidence="3 4">
    <name type="scientific">Eutrema salsugineum</name>
    <name type="common">Saltwater cress</name>
    <name type="synonym">Sisymbrium salsugineum</name>
    <dbReference type="NCBI Taxonomy" id="72664"/>
    <lineage>
        <taxon>Eukaryota</taxon>
        <taxon>Viridiplantae</taxon>
        <taxon>Streptophyta</taxon>
        <taxon>Embryophyta</taxon>
        <taxon>Tracheophyta</taxon>
        <taxon>Spermatophyta</taxon>
        <taxon>Magnoliopsida</taxon>
        <taxon>eudicotyledons</taxon>
        <taxon>Gunneridae</taxon>
        <taxon>Pentapetalae</taxon>
        <taxon>rosids</taxon>
        <taxon>malvids</taxon>
        <taxon>Brassicales</taxon>
        <taxon>Brassicaceae</taxon>
        <taxon>Eutremeae</taxon>
        <taxon>Eutrema</taxon>
    </lineage>
</organism>